<name>A0ABX6IK44_9ACTN</name>
<reference evidence="2" key="1">
    <citation type="journal article" date="2021" name="Nat. Microbiol.">
        <title>Cocultivation of an ultrasmall environmental parasitic bacterium with lytic ability against bacteria associated with wastewater foams.</title>
        <authorList>
            <person name="Batinovic S."/>
            <person name="Rose J.J.A."/>
            <person name="Ratcliffe J."/>
            <person name="Seviour R.J."/>
            <person name="Petrovski S."/>
        </authorList>
    </citation>
    <scope>NUCLEOTIDE SEQUENCE</scope>
    <source>
        <strain evidence="2">CON9</strain>
    </source>
</reference>
<dbReference type="RefSeq" id="WP_213244473.1">
    <property type="nucleotide sequence ID" value="NZ_CP045806.1"/>
</dbReference>
<keyword evidence="1" id="KW-1133">Transmembrane helix</keyword>
<accession>A0ABX6IK44</accession>
<gene>
    <name evidence="2" type="ORF">GII31_16375</name>
</gene>
<evidence type="ECO:0000313" key="3">
    <source>
        <dbReference type="Proteomes" id="UP001059836"/>
    </source>
</evidence>
<sequence length="75" mass="7872">MWKLVMVMWTSALAWMVCLVSGGLALTWASSDGMGDEAVLAAGVAVFSSAVAVGTIALVRACNRRNGTTYTIFTL</sequence>
<keyword evidence="1" id="KW-0812">Transmembrane</keyword>
<proteinExistence type="predicted"/>
<organism evidence="2 3">
    <name type="scientific">Gordonia pseudamarae</name>
    <dbReference type="NCBI Taxonomy" id="2831662"/>
    <lineage>
        <taxon>Bacteria</taxon>
        <taxon>Bacillati</taxon>
        <taxon>Actinomycetota</taxon>
        <taxon>Actinomycetes</taxon>
        <taxon>Mycobacteriales</taxon>
        <taxon>Gordoniaceae</taxon>
        <taxon>Gordonia</taxon>
    </lineage>
</organism>
<feature type="transmembrane region" description="Helical" evidence="1">
    <location>
        <begin position="39"/>
        <end position="59"/>
    </location>
</feature>
<keyword evidence="1" id="KW-0472">Membrane</keyword>
<dbReference type="Proteomes" id="UP001059836">
    <property type="component" value="Chromosome"/>
</dbReference>
<keyword evidence="3" id="KW-1185">Reference proteome</keyword>
<evidence type="ECO:0008006" key="4">
    <source>
        <dbReference type="Google" id="ProtNLM"/>
    </source>
</evidence>
<protein>
    <recommendedName>
        <fullName evidence="4">DUF2530 domain-containing protein</fullName>
    </recommendedName>
</protein>
<dbReference type="EMBL" id="CP045809">
    <property type="protein sequence ID" value="QHN36210.1"/>
    <property type="molecule type" value="Genomic_DNA"/>
</dbReference>
<evidence type="ECO:0000313" key="2">
    <source>
        <dbReference type="EMBL" id="QHN36210.1"/>
    </source>
</evidence>
<evidence type="ECO:0000256" key="1">
    <source>
        <dbReference type="SAM" id="Phobius"/>
    </source>
</evidence>